<dbReference type="AlphaFoldDB" id="A0A099FED4"/>
<keyword evidence="5 7" id="KW-0573">Peptidoglycan synthesis</keyword>
<dbReference type="GO" id="GO:0071555">
    <property type="term" value="P:cell wall organization"/>
    <property type="evidence" value="ECO:0007669"/>
    <property type="project" value="UniProtKB-UniRule"/>
</dbReference>
<reference evidence="10 11" key="1">
    <citation type="submission" date="2014-09" db="EMBL/GenBank/DDBJ databases">
        <authorList>
            <person name="McGinnis J.M."/>
            <person name="Wolfgang W.J."/>
        </authorList>
    </citation>
    <scope>NUCLEOTIDE SEQUENCE [LARGE SCALE GENOMIC DNA]</scope>
    <source>
        <strain evidence="10 11">HAMBI 3106</strain>
    </source>
</reference>
<evidence type="ECO:0000256" key="5">
    <source>
        <dbReference type="ARBA" id="ARBA00022984"/>
    </source>
</evidence>
<dbReference type="InterPro" id="IPR045380">
    <property type="entry name" value="LD_TPept_scaffold_dom"/>
</dbReference>
<accession>A0A099FED4</accession>
<dbReference type="InterPro" id="IPR002477">
    <property type="entry name" value="Peptidoglycan-bd-like"/>
</dbReference>
<dbReference type="SUPFAM" id="SSF141523">
    <property type="entry name" value="L,D-transpeptidase catalytic domain-like"/>
    <property type="match status" value="1"/>
</dbReference>
<feature type="domain" description="L,D-TPase catalytic" evidence="9">
    <location>
        <begin position="288"/>
        <end position="464"/>
    </location>
</feature>
<dbReference type="Pfam" id="PF01471">
    <property type="entry name" value="PG_binding_1"/>
    <property type="match status" value="1"/>
</dbReference>
<feature type="chain" id="PRO_5001954977" evidence="8">
    <location>
        <begin position="24"/>
        <end position="532"/>
    </location>
</feature>
<evidence type="ECO:0000256" key="8">
    <source>
        <dbReference type="SAM" id="SignalP"/>
    </source>
</evidence>
<keyword evidence="8" id="KW-0732">Signal</keyword>
<evidence type="ECO:0000259" key="9">
    <source>
        <dbReference type="PROSITE" id="PS52029"/>
    </source>
</evidence>
<comment type="similarity">
    <text evidence="2">Belongs to the YkuD family.</text>
</comment>
<evidence type="ECO:0000256" key="1">
    <source>
        <dbReference type="ARBA" id="ARBA00004752"/>
    </source>
</evidence>
<reference evidence="10 11" key="2">
    <citation type="submission" date="2014-10" db="EMBL/GenBank/DDBJ databases">
        <title>Paracoccus sanguinis sp. nov., isolated from clinical specimens of New York State patients.</title>
        <authorList>
            <person name="Mingle L.A."/>
            <person name="Cole J.A."/>
            <person name="Lapierre P."/>
            <person name="Musser K.A."/>
        </authorList>
    </citation>
    <scope>NUCLEOTIDE SEQUENCE [LARGE SCALE GENOMIC DNA]</scope>
    <source>
        <strain evidence="10 11">HAMBI 3106</strain>
    </source>
</reference>
<dbReference type="Pfam" id="PF03734">
    <property type="entry name" value="YkuD"/>
    <property type="match status" value="1"/>
</dbReference>
<keyword evidence="11" id="KW-1185">Reference proteome</keyword>
<dbReference type="Proteomes" id="UP000029917">
    <property type="component" value="Unassembled WGS sequence"/>
</dbReference>
<evidence type="ECO:0000256" key="3">
    <source>
        <dbReference type="ARBA" id="ARBA00022679"/>
    </source>
</evidence>
<evidence type="ECO:0000313" key="11">
    <source>
        <dbReference type="Proteomes" id="UP000029917"/>
    </source>
</evidence>
<dbReference type="InterPro" id="IPR005490">
    <property type="entry name" value="LD_TPept_cat_dom"/>
</dbReference>
<keyword evidence="3" id="KW-0808">Transferase</keyword>
<feature type="signal peptide" evidence="8">
    <location>
        <begin position="1"/>
        <end position="23"/>
    </location>
</feature>
<keyword evidence="4 7" id="KW-0133">Cell shape</keyword>
<dbReference type="InterPro" id="IPR052905">
    <property type="entry name" value="LD-transpeptidase_YkuD-like"/>
</dbReference>
<dbReference type="PANTHER" id="PTHR41533">
    <property type="entry name" value="L,D-TRANSPEPTIDASE HI_1667-RELATED"/>
    <property type="match status" value="1"/>
</dbReference>
<dbReference type="UniPathway" id="UPA00219"/>
<name>A0A099FED4_9RHOB</name>
<feature type="active site" description="Nucleophile" evidence="7">
    <location>
        <position position="439"/>
    </location>
</feature>
<dbReference type="CDD" id="cd16913">
    <property type="entry name" value="YkuD_like"/>
    <property type="match status" value="1"/>
</dbReference>
<evidence type="ECO:0000313" key="10">
    <source>
        <dbReference type="EMBL" id="KGJ08894.1"/>
    </source>
</evidence>
<dbReference type="GO" id="GO:0004180">
    <property type="term" value="F:carboxypeptidase activity"/>
    <property type="evidence" value="ECO:0007669"/>
    <property type="project" value="UniProtKB-ARBA"/>
</dbReference>
<evidence type="ECO:0000256" key="7">
    <source>
        <dbReference type="PROSITE-ProRule" id="PRU01373"/>
    </source>
</evidence>
<organism evidence="10 11">
    <name type="scientific">Paracoccus sphaerophysae</name>
    <dbReference type="NCBI Taxonomy" id="690417"/>
    <lineage>
        <taxon>Bacteria</taxon>
        <taxon>Pseudomonadati</taxon>
        <taxon>Pseudomonadota</taxon>
        <taxon>Alphaproteobacteria</taxon>
        <taxon>Rhodobacterales</taxon>
        <taxon>Paracoccaceae</taxon>
        <taxon>Paracoccus</taxon>
    </lineage>
</organism>
<dbReference type="GO" id="GO:0009252">
    <property type="term" value="P:peptidoglycan biosynthetic process"/>
    <property type="evidence" value="ECO:0007669"/>
    <property type="project" value="UniProtKB-UniPathway"/>
</dbReference>
<sequence length="532" mass="57643">MRRRARLWAALVALTVMPQLALADAPAPRLDFTADEMQLALAVSGDAGLAAWYGKTGLAPLFTAPDGARLRSALVLAMGTARSHGLPDVYDDAALAAMDGQTGPAAEAAFARGFSRWTHDVGGGILTPRSVDPGIRRDVPRVATETLLARFAAANDPAAMLDTVPPQSRDYRRLREALAAEIGPGVGADVPLVPEGNWREGMQDRGVSALRTRLAAMGFAADSAVPDLFDAPLAEQVAGFQRRVGLRPDGIAGPRTVARLNGRGTGLRGLLIALERMRWMGTHDLDARMVWVNLPEFTAEVREGGHTVFETRAVIGKSDPEMRTPEFSDEMEHVVVNPRWNVPRSITVKEYLPRLQKNRNAVAHLDIVDGRGRVVARDGIDFGRYTAATFPYRMRQKPSEDNALGEVKFIFPNSMNIYLHDTPSKGLFGESRRAFSHGCIRIGRPVDLAHVLLQGSAADPAARYARARASGKETYLELKPHLPVHLVYFTTVVDEDGSIRHFGDVYGRDAAVWAALQKAGAAAGLETAALTD</sequence>
<dbReference type="Gene3D" id="1.10.101.10">
    <property type="entry name" value="PGBD-like superfamily/PGBD"/>
    <property type="match status" value="1"/>
</dbReference>
<dbReference type="SUPFAM" id="SSF47090">
    <property type="entry name" value="PGBD-like"/>
    <property type="match status" value="1"/>
</dbReference>
<feature type="active site" description="Proton donor/acceptor" evidence="7">
    <location>
        <position position="420"/>
    </location>
</feature>
<dbReference type="PROSITE" id="PS52029">
    <property type="entry name" value="LD_TPASE"/>
    <property type="match status" value="1"/>
</dbReference>
<dbReference type="GO" id="GO:0016740">
    <property type="term" value="F:transferase activity"/>
    <property type="evidence" value="ECO:0007669"/>
    <property type="project" value="UniProtKB-KW"/>
</dbReference>
<evidence type="ECO:0000256" key="2">
    <source>
        <dbReference type="ARBA" id="ARBA00005992"/>
    </source>
</evidence>
<evidence type="ECO:0000256" key="4">
    <source>
        <dbReference type="ARBA" id="ARBA00022960"/>
    </source>
</evidence>
<protein>
    <submittedName>
        <fullName evidence="10">Peptidoglycan-binding protein</fullName>
    </submittedName>
</protein>
<gene>
    <name evidence="10" type="ORF">IC63_03580</name>
</gene>
<dbReference type="InterPro" id="IPR036365">
    <property type="entry name" value="PGBD-like_sf"/>
</dbReference>
<dbReference type="EMBL" id="JRKS01000006">
    <property type="protein sequence ID" value="KGJ08894.1"/>
    <property type="molecule type" value="Genomic_DNA"/>
</dbReference>
<keyword evidence="6 7" id="KW-0961">Cell wall biogenesis/degradation</keyword>
<dbReference type="Pfam" id="PF20142">
    <property type="entry name" value="Scaffold"/>
    <property type="match status" value="1"/>
</dbReference>
<evidence type="ECO:0000256" key="6">
    <source>
        <dbReference type="ARBA" id="ARBA00023316"/>
    </source>
</evidence>
<dbReference type="STRING" id="690417.IC63_03580"/>
<dbReference type="GO" id="GO:0008360">
    <property type="term" value="P:regulation of cell shape"/>
    <property type="evidence" value="ECO:0007669"/>
    <property type="project" value="UniProtKB-UniRule"/>
</dbReference>
<dbReference type="Gene3D" id="2.40.440.10">
    <property type="entry name" value="L,D-transpeptidase catalytic domain-like"/>
    <property type="match status" value="1"/>
</dbReference>
<dbReference type="InterPro" id="IPR038063">
    <property type="entry name" value="Transpep_catalytic_dom"/>
</dbReference>
<dbReference type="PANTHER" id="PTHR41533:SF2">
    <property type="entry name" value="BLR7131 PROTEIN"/>
    <property type="match status" value="1"/>
</dbReference>
<comment type="caution">
    <text evidence="10">The sequence shown here is derived from an EMBL/GenBank/DDBJ whole genome shotgun (WGS) entry which is preliminary data.</text>
</comment>
<comment type="pathway">
    <text evidence="1 7">Cell wall biogenesis; peptidoglycan biosynthesis.</text>
</comment>
<dbReference type="InterPro" id="IPR036366">
    <property type="entry name" value="PGBDSf"/>
</dbReference>
<proteinExistence type="inferred from homology"/>